<dbReference type="InterPro" id="IPR018391">
    <property type="entry name" value="PQQ_b-propeller_rpt"/>
</dbReference>
<protein>
    <submittedName>
        <fullName evidence="4">Outer membrane biogenesis protein BamB</fullName>
    </submittedName>
</protein>
<evidence type="ECO:0000313" key="5">
    <source>
        <dbReference type="Proteomes" id="UP000320421"/>
    </source>
</evidence>
<evidence type="ECO:0000313" key="4">
    <source>
        <dbReference type="EMBL" id="QDT23950.1"/>
    </source>
</evidence>
<evidence type="ECO:0000256" key="2">
    <source>
        <dbReference type="SAM" id="SignalP"/>
    </source>
</evidence>
<dbReference type="SUPFAM" id="SSF50998">
    <property type="entry name" value="Quinoprotein alcohol dehydrogenase-like"/>
    <property type="match status" value="1"/>
</dbReference>
<reference evidence="4 5" key="1">
    <citation type="submission" date="2019-02" db="EMBL/GenBank/DDBJ databases">
        <title>Deep-cultivation of Planctomycetes and their phenomic and genomic characterization uncovers novel biology.</title>
        <authorList>
            <person name="Wiegand S."/>
            <person name="Jogler M."/>
            <person name="Boedeker C."/>
            <person name="Pinto D."/>
            <person name="Vollmers J."/>
            <person name="Rivas-Marin E."/>
            <person name="Kohn T."/>
            <person name="Peeters S.H."/>
            <person name="Heuer A."/>
            <person name="Rast P."/>
            <person name="Oberbeckmann S."/>
            <person name="Bunk B."/>
            <person name="Jeske O."/>
            <person name="Meyerdierks A."/>
            <person name="Storesund J.E."/>
            <person name="Kallscheuer N."/>
            <person name="Luecker S."/>
            <person name="Lage O.M."/>
            <person name="Pohl T."/>
            <person name="Merkel B.J."/>
            <person name="Hornburger P."/>
            <person name="Mueller R.-W."/>
            <person name="Bruemmer F."/>
            <person name="Labrenz M."/>
            <person name="Spormann A.M."/>
            <person name="Op den Camp H."/>
            <person name="Overmann J."/>
            <person name="Amann R."/>
            <person name="Jetten M.S.M."/>
            <person name="Mascher T."/>
            <person name="Medema M.H."/>
            <person name="Devos D.P."/>
            <person name="Kaster A.-K."/>
            <person name="Ovreas L."/>
            <person name="Rohde M."/>
            <person name="Galperin M.Y."/>
            <person name="Jogler C."/>
        </authorList>
    </citation>
    <scope>NUCLEOTIDE SEQUENCE [LARGE SCALE GENOMIC DNA]</scope>
    <source>
        <strain evidence="4 5">HG66A1</strain>
    </source>
</reference>
<dbReference type="Gene3D" id="2.40.10.480">
    <property type="match status" value="1"/>
</dbReference>
<dbReference type="EMBL" id="CP036266">
    <property type="protein sequence ID" value="QDT23950.1"/>
    <property type="molecule type" value="Genomic_DNA"/>
</dbReference>
<dbReference type="Proteomes" id="UP000320421">
    <property type="component" value="Chromosome"/>
</dbReference>
<accession>A0A517PX46</accession>
<feature type="signal peptide" evidence="2">
    <location>
        <begin position="1"/>
        <end position="20"/>
    </location>
</feature>
<dbReference type="OrthoDB" id="244732at2"/>
<organism evidence="4 5">
    <name type="scientific">Gimesia chilikensis</name>
    <dbReference type="NCBI Taxonomy" id="2605989"/>
    <lineage>
        <taxon>Bacteria</taxon>
        <taxon>Pseudomonadati</taxon>
        <taxon>Planctomycetota</taxon>
        <taxon>Planctomycetia</taxon>
        <taxon>Planctomycetales</taxon>
        <taxon>Planctomycetaceae</taxon>
        <taxon>Gimesia</taxon>
    </lineage>
</organism>
<keyword evidence="5" id="KW-1185">Reference proteome</keyword>
<dbReference type="AlphaFoldDB" id="A0A517PX46"/>
<dbReference type="SMART" id="SM00564">
    <property type="entry name" value="PQQ"/>
    <property type="match status" value="4"/>
</dbReference>
<dbReference type="Pfam" id="PF13360">
    <property type="entry name" value="PQQ_2"/>
    <property type="match status" value="1"/>
</dbReference>
<sequence precursor="true">MKALLATALLSLFIAAPTYAGNWPGWRGPNSNGVAEGSGYPVEWDSSKNILWEVKFPGPSGSTPVIWGDDLFLTTNSEGKNRVICLDKNTGKEKWHTDFGTERAGKHKKGSGSSPSPAVDDQFIFGYFKSGDLACLTKEGKIVWQKNLQKEYGEDTLWWDLGTSPVLTDNLVVIACIQSDNSYIAAFDKATGKEVWKQSRNLDAPKEANQSYTTPVVAKQNGKEIIYVLGADHVTAHDAQNGKEIWRVGGLNPTQHEYFRSISSPVISDGYLIAPYARGGSLTGIKLGGQGDVTKSNVVWTKEGEGKGAFSDVPTPAAINGRFYVCSDKGEVLCFDIKTGKQIWEGRLPRSRHKFSASPILADGHIYVTREDGTTMVVEQGDEFKLVSENPLEGMALATPVFSDGKIYLKMTDKLYCLGNK</sequence>
<dbReference type="PANTHER" id="PTHR34512">
    <property type="entry name" value="CELL SURFACE PROTEIN"/>
    <property type="match status" value="1"/>
</dbReference>
<gene>
    <name evidence="4" type="ORF">HG66A1_57760</name>
</gene>
<proteinExistence type="predicted"/>
<dbReference type="InterPro" id="IPR002372">
    <property type="entry name" value="PQQ_rpt_dom"/>
</dbReference>
<evidence type="ECO:0000259" key="3">
    <source>
        <dbReference type="Pfam" id="PF13360"/>
    </source>
</evidence>
<dbReference type="InterPro" id="IPR011047">
    <property type="entry name" value="Quinoprotein_ADH-like_sf"/>
</dbReference>
<evidence type="ECO:0000256" key="1">
    <source>
        <dbReference type="SAM" id="MobiDB-lite"/>
    </source>
</evidence>
<keyword evidence="2" id="KW-0732">Signal</keyword>
<name>A0A517PX46_9PLAN</name>
<feature type="domain" description="Pyrrolo-quinoline quinone repeat" evidence="3">
    <location>
        <begin position="131"/>
        <end position="378"/>
    </location>
</feature>
<feature type="chain" id="PRO_5021974579" evidence="2">
    <location>
        <begin position="21"/>
        <end position="421"/>
    </location>
</feature>
<dbReference type="Gene3D" id="2.130.10.10">
    <property type="entry name" value="YVTN repeat-like/Quinoprotein amine dehydrogenase"/>
    <property type="match status" value="1"/>
</dbReference>
<feature type="region of interest" description="Disordered" evidence="1">
    <location>
        <begin position="96"/>
        <end position="117"/>
    </location>
</feature>
<dbReference type="RefSeq" id="WP_145192125.1">
    <property type="nucleotide sequence ID" value="NZ_CP036266.1"/>
</dbReference>
<dbReference type="PANTHER" id="PTHR34512:SF30">
    <property type="entry name" value="OUTER MEMBRANE PROTEIN ASSEMBLY FACTOR BAMB"/>
    <property type="match status" value="1"/>
</dbReference>
<dbReference type="InterPro" id="IPR015943">
    <property type="entry name" value="WD40/YVTN_repeat-like_dom_sf"/>
</dbReference>